<gene>
    <name evidence="3" type="ORF">HGI30_10380</name>
</gene>
<organism evidence="3 4">
    <name type="scientific">Paenibacillus albicereus</name>
    <dbReference type="NCBI Taxonomy" id="2726185"/>
    <lineage>
        <taxon>Bacteria</taxon>
        <taxon>Bacillati</taxon>
        <taxon>Bacillota</taxon>
        <taxon>Bacilli</taxon>
        <taxon>Bacillales</taxon>
        <taxon>Paenibacillaceae</taxon>
        <taxon>Paenibacillus</taxon>
    </lineage>
</organism>
<dbReference type="InterPro" id="IPR013022">
    <property type="entry name" value="Xyl_isomerase-like_TIM-brl"/>
</dbReference>
<dbReference type="EMBL" id="CP051428">
    <property type="protein sequence ID" value="QJC51917.1"/>
    <property type="molecule type" value="Genomic_DNA"/>
</dbReference>
<keyword evidence="4" id="KW-1185">Reference proteome</keyword>
<evidence type="ECO:0000259" key="2">
    <source>
        <dbReference type="Pfam" id="PF01261"/>
    </source>
</evidence>
<sequence length="283" mass="30862">MKKGINAWSFPGGTTVERSLRLAKEAGFDGIELALEETGELSLDSTPQQIEAIAKLAREIGIEIASLASGLYWTYPLTSGEAQTRAKAMEIVRRQLEFAALLEVDTILVVPGAVGVDFLPDAEVVRYDVAHERALEALRELAPDAERLGVSIGIENVWNKFLLSPLELRGFLDAVGSPWVGSYFDVGNALLAGYPEHWIPILGKRIKKVHFKDYRRAAGGLHGFVDLLAGDVDYPAVVRELSAIGYDSYVTAEMIPPYAHHGEQIVFNTSAAMDAILGRSVRA</sequence>
<dbReference type="KEGG" id="palr:HGI30_10380"/>
<keyword evidence="1 3" id="KW-0413">Isomerase</keyword>
<name>A0A6H2GWZ0_9BACL</name>
<evidence type="ECO:0000256" key="1">
    <source>
        <dbReference type="ARBA" id="ARBA00023235"/>
    </source>
</evidence>
<protein>
    <submittedName>
        <fullName evidence="3">Sugar phosphate isomerase/epimerase</fullName>
    </submittedName>
</protein>
<evidence type="ECO:0000313" key="4">
    <source>
        <dbReference type="Proteomes" id="UP000502136"/>
    </source>
</evidence>
<dbReference type="InterPro" id="IPR036237">
    <property type="entry name" value="Xyl_isomerase-like_sf"/>
</dbReference>
<evidence type="ECO:0000313" key="3">
    <source>
        <dbReference type="EMBL" id="QJC51917.1"/>
    </source>
</evidence>
<dbReference type="Proteomes" id="UP000502136">
    <property type="component" value="Chromosome"/>
</dbReference>
<dbReference type="AlphaFoldDB" id="A0A6H2GWZ0"/>
<reference evidence="3 4" key="1">
    <citation type="submission" date="2020-04" db="EMBL/GenBank/DDBJ databases">
        <title>Novel Paenibacillus strain UniB2 isolated from commercial digestive syrup.</title>
        <authorList>
            <person name="Thorat V."/>
            <person name="Kirdat K."/>
            <person name="Tiwarekar B."/>
            <person name="Yadav A."/>
        </authorList>
    </citation>
    <scope>NUCLEOTIDE SEQUENCE [LARGE SCALE GENOMIC DNA]</scope>
    <source>
        <strain evidence="3 4">UniB2</strain>
    </source>
</reference>
<proteinExistence type="predicted"/>
<dbReference type="Gene3D" id="3.20.20.150">
    <property type="entry name" value="Divalent-metal-dependent TIM barrel enzymes"/>
    <property type="match status" value="1"/>
</dbReference>
<dbReference type="RefSeq" id="WP_168907495.1">
    <property type="nucleotide sequence ID" value="NZ_CP051428.1"/>
</dbReference>
<dbReference type="PANTHER" id="PTHR43489:SF7">
    <property type="entry name" value="3-DEHYDRO-D-GULOSIDE 4-EPIMERASE-RELATED"/>
    <property type="match status" value="1"/>
</dbReference>
<accession>A0A6H2GWZ0</accession>
<dbReference type="SUPFAM" id="SSF51658">
    <property type="entry name" value="Xylose isomerase-like"/>
    <property type="match status" value="1"/>
</dbReference>
<dbReference type="Pfam" id="PF01261">
    <property type="entry name" value="AP_endonuc_2"/>
    <property type="match status" value="1"/>
</dbReference>
<dbReference type="GO" id="GO:0016853">
    <property type="term" value="F:isomerase activity"/>
    <property type="evidence" value="ECO:0007669"/>
    <property type="project" value="UniProtKB-KW"/>
</dbReference>
<dbReference type="InterPro" id="IPR050417">
    <property type="entry name" value="Sugar_Epim/Isomerase"/>
</dbReference>
<dbReference type="PANTHER" id="PTHR43489">
    <property type="entry name" value="ISOMERASE"/>
    <property type="match status" value="1"/>
</dbReference>
<feature type="domain" description="Xylose isomerase-like TIM barrel" evidence="2">
    <location>
        <begin position="20"/>
        <end position="256"/>
    </location>
</feature>